<keyword evidence="2" id="KW-1185">Reference proteome</keyword>
<protein>
    <recommendedName>
        <fullName evidence="3">DinB superfamily</fullName>
    </recommendedName>
</protein>
<evidence type="ECO:0000313" key="1">
    <source>
        <dbReference type="EMBL" id="ADG78732.1"/>
    </source>
</evidence>
<dbReference type="STRING" id="521096.Tpau_2121"/>
<gene>
    <name evidence="1" type="ordered locus">Tpau_2121</name>
</gene>
<dbReference type="Pfam" id="PF04978">
    <property type="entry name" value="MST"/>
    <property type="match status" value="1"/>
</dbReference>
<sequence length="157" mass="16684">MAASEGQIAAFLQVATETLDTIEGVLDDCDDTTVNAVPGAPGVNSVFALVTHIGGALGYWGGSLLAGEDIPRDRSAEFHATGTVEQARALVSQLRTDLARWVPVAAIGIRNPDAKGTTRRDSAAATPEWVLTHMLRELTQHTGHLEVCRDLVARRAD</sequence>
<evidence type="ECO:0000313" key="2">
    <source>
        <dbReference type="Proteomes" id="UP000001213"/>
    </source>
</evidence>
<dbReference type="RefSeq" id="WP_013126754.1">
    <property type="nucleotide sequence ID" value="NC_014158.1"/>
</dbReference>
<dbReference type="EMBL" id="CP001966">
    <property type="protein sequence ID" value="ADG78732.1"/>
    <property type="molecule type" value="Genomic_DNA"/>
</dbReference>
<dbReference type="Proteomes" id="UP000001213">
    <property type="component" value="Chromosome"/>
</dbReference>
<evidence type="ECO:0008006" key="3">
    <source>
        <dbReference type="Google" id="ProtNLM"/>
    </source>
</evidence>
<dbReference type="eggNOG" id="ENOG50331UR">
    <property type="taxonomic scope" value="Bacteria"/>
</dbReference>
<dbReference type="InterPro" id="IPR007061">
    <property type="entry name" value="MST-like"/>
</dbReference>
<proteinExistence type="predicted"/>
<dbReference type="SUPFAM" id="SSF109854">
    <property type="entry name" value="DinB/YfiT-like putative metalloenzymes"/>
    <property type="match status" value="1"/>
</dbReference>
<dbReference type="HOGENOM" id="CLU_1634066_0_0_11"/>
<accession>D5UPH6</accession>
<dbReference type="AlphaFoldDB" id="D5UPH6"/>
<dbReference type="Gene3D" id="1.20.120.450">
    <property type="entry name" value="dinb family like domain"/>
    <property type="match status" value="1"/>
</dbReference>
<dbReference type="InterPro" id="IPR034660">
    <property type="entry name" value="DinB/YfiT-like"/>
</dbReference>
<organism evidence="1 2">
    <name type="scientific">Tsukamurella paurometabola (strain ATCC 8368 / DSM 20162 / CCUG 35730 / CIP 100753 / JCM 10117 / KCTC 9821 / NBRC 16120 / NCIMB 702349 / NCTC 13040)</name>
    <name type="common">Corynebacterium paurometabolum</name>
    <dbReference type="NCBI Taxonomy" id="521096"/>
    <lineage>
        <taxon>Bacteria</taxon>
        <taxon>Bacillati</taxon>
        <taxon>Actinomycetota</taxon>
        <taxon>Actinomycetes</taxon>
        <taxon>Mycobacteriales</taxon>
        <taxon>Tsukamurellaceae</taxon>
        <taxon>Tsukamurella</taxon>
    </lineage>
</organism>
<name>D5UPH6_TSUPD</name>
<dbReference type="KEGG" id="tpr:Tpau_2121"/>
<reference evidence="1 2" key="2">
    <citation type="journal article" date="2011" name="Stand. Genomic Sci.">
        <title>Complete genome sequence of Tsukamurella paurometabola type strain (no. 33).</title>
        <authorList>
            <person name="Munk A.C."/>
            <person name="Lapidus A."/>
            <person name="Lucas S."/>
            <person name="Nolan M."/>
            <person name="Tice H."/>
            <person name="Cheng J.F."/>
            <person name="Del Rio T.G."/>
            <person name="Goodwin L."/>
            <person name="Pitluck S."/>
            <person name="Liolios K."/>
            <person name="Huntemann M."/>
            <person name="Ivanova N."/>
            <person name="Mavromatis K."/>
            <person name="Mikhailova N."/>
            <person name="Pati A."/>
            <person name="Chen A."/>
            <person name="Palaniappan K."/>
            <person name="Tapia R."/>
            <person name="Han C."/>
            <person name="Land M."/>
            <person name="Hauser L."/>
            <person name="Chang Y.J."/>
            <person name="Jeffries C.D."/>
            <person name="Brettin T."/>
            <person name="Yasawong M."/>
            <person name="Brambilla E.M."/>
            <person name="Rohde M."/>
            <person name="Sikorski J."/>
            <person name="Goker M."/>
            <person name="Detter J.C."/>
            <person name="Woyke T."/>
            <person name="Bristow J."/>
            <person name="Eisen J.A."/>
            <person name="Markowitz V."/>
            <person name="Hugenholtz P."/>
            <person name="Kyrpides N.C."/>
            <person name="Klenk H.P."/>
        </authorList>
    </citation>
    <scope>NUCLEOTIDE SEQUENCE [LARGE SCALE GENOMIC DNA]</scope>
    <source>
        <strain evidence="2">ATCC 8368 / DSM 20162 / CCUG 35730 / CIP 100753 / JCM 10117 / KCTC 9821 / NBRC 16120 / NCIMB 702349 / NCTC 13040</strain>
    </source>
</reference>
<reference evidence="2" key="1">
    <citation type="submission" date="2010-03" db="EMBL/GenBank/DDBJ databases">
        <title>The complete chromosome of Tsukamurella paurometabola DSM 20162.</title>
        <authorList>
            <consortium name="US DOE Joint Genome Institute (JGI-PGF)"/>
            <person name="Lucas S."/>
            <person name="Copeland A."/>
            <person name="Lapidus A."/>
            <person name="Glavina del Rio T."/>
            <person name="Dalin E."/>
            <person name="Tice H."/>
            <person name="Bruce D."/>
            <person name="Goodwin L."/>
            <person name="Pitluck S."/>
            <person name="Kyrpides N."/>
            <person name="Mavromatis K."/>
            <person name="Ivanova N."/>
            <person name="Mikhailova N."/>
            <person name="Munk A.C."/>
            <person name="Brettin T."/>
            <person name="Detter J.C."/>
            <person name="Tapia R."/>
            <person name="Han C."/>
            <person name="Larimer F."/>
            <person name="Land M."/>
            <person name="Hauser L."/>
            <person name="Markowitz V."/>
            <person name="Cheng J.-F."/>
            <person name="Hugenholtz P."/>
            <person name="Woyke T."/>
            <person name="Wu D."/>
            <person name="Jando M."/>
            <person name="Brambilla E."/>
            <person name="Klenk H.-P."/>
            <person name="Eisen J.A."/>
        </authorList>
    </citation>
    <scope>NUCLEOTIDE SEQUENCE [LARGE SCALE GENOMIC DNA]</scope>
    <source>
        <strain evidence="2">ATCC 8368 / DSM 20162 / CCUG 35730 / CIP 100753 / JCM 10117 / KCTC 9821 / NBRC 16120 / NCIMB 702349 / NCTC 13040</strain>
    </source>
</reference>